<sequence>MSQFSKGSCPRCLTKASPLYNVLPQVKLSLIDGSTWDTSPIARSTLWELMFCLPAVLFAVKKDLMQKPFKHVYDSWRDSFDLIILQ</sequence>
<evidence type="ECO:0000313" key="2">
    <source>
        <dbReference type="Proteomes" id="UP001230051"/>
    </source>
</evidence>
<proteinExistence type="predicted"/>
<dbReference type="EMBL" id="JAGXEW010000012">
    <property type="protein sequence ID" value="KAK1165160.1"/>
    <property type="molecule type" value="Genomic_DNA"/>
</dbReference>
<keyword evidence="2" id="KW-1185">Reference proteome</keyword>
<accession>A0AAD8D9T4</accession>
<name>A0AAD8D9T4_ACIOX</name>
<dbReference type="Proteomes" id="UP001230051">
    <property type="component" value="Unassembled WGS sequence"/>
</dbReference>
<protein>
    <submittedName>
        <fullName evidence="1">Uncharacterized protein</fullName>
    </submittedName>
</protein>
<comment type="caution">
    <text evidence="1">The sequence shown here is derived from an EMBL/GenBank/DDBJ whole genome shotgun (WGS) entry which is preliminary data.</text>
</comment>
<organism evidence="1 2">
    <name type="scientific">Acipenser oxyrinchus oxyrinchus</name>
    <dbReference type="NCBI Taxonomy" id="40147"/>
    <lineage>
        <taxon>Eukaryota</taxon>
        <taxon>Metazoa</taxon>
        <taxon>Chordata</taxon>
        <taxon>Craniata</taxon>
        <taxon>Vertebrata</taxon>
        <taxon>Euteleostomi</taxon>
        <taxon>Actinopterygii</taxon>
        <taxon>Chondrostei</taxon>
        <taxon>Acipenseriformes</taxon>
        <taxon>Acipenseridae</taxon>
        <taxon>Acipenser</taxon>
    </lineage>
</organism>
<gene>
    <name evidence="1" type="ORF">AOXY_G13626</name>
</gene>
<reference evidence="1" key="1">
    <citation type="submission" date="2022-02" db="EMBL/GenBank/DDBJ databases">
        <title>Atlantic sturgeon de novo genome assembly.</title>
        <authorList>
            <person name="Stock M."/>
            <person name="Klopp C."/>
            <person name="Guiguen Y."/>
            <person name="Cabau C."/>
            <person name="Parinello H."/>
            <person name="Santidrian Yebra-Pimentel E."/>
            <person name="Kuhl H."/>
            <person name="Dirks R.P."/>
            <person name="Guessner J."/>
            <person name="Wuertz S."/>
            <person name="Du K."/>
            <person name="Schartl M."/>
        </authorList>
    </citation>
    <scope>NUCLEOTIDE SEQUENCE</scope>
    <source>
        <strain evidence="1">STURGEONOMICS-FGT-2020</strain>
        <tissue evidence="1">Whole blood</tissue>
    </source>
</reference>
<dbReference type="AlphaFoldDB" id="A0AAD8D9T4"/>
<evidence type="ECO:0000313" key="1">
    <source>
        <dbReference type="EMBL" id="KAK1165160.1"/>
    </source>
</evidence>